<reference evidence="2" key="1">
    <citation type="journal article" date="2019" name="Int. J. Syst. Evol. Microbiol.">
        <title>The Global Catalogue of Microorganisms (GCM) 10K type strain sequencing project: providing services to taxonomists for standard genome sequencing and annotation.</title>
        <authorList>
            <consortium name="The Broad Institute Genomics Platform"/>
            <consortium name="The Broad Institute Genome Sequencing Center for Infectious Disease"/>
            <person name="Wu L."/>
            <person name="Ma J."/>
        </authorList>
    </citation>
    <scope>NUCLEOTIDE SEQUENCE [LARGE SCALE GENOMIC DNA]</scope>
    <source>
        <strain evidence="2">CGMCC 1.18439</strain>
    </source>
</reference>
<keyword evidence="2" id="KW-1185">Reference proteome</keyword>
<dbReference type="Proteomes" id="UP000632154">
    <property type="component" value="Unassembled WGS sequence"/>
</dbReference>
<name>A0ABQ3JZ18_9DEIO</name>
<organism evidence="1 2">
    <name type="scientific">Deinococcus piscis</name>
    <dbReference type="NCBI Taxonomy" id="394230"/>
    <lineage>
        <taxon>Bacteria</taxon>
        <taxon>Thermotogati</taxon>
        <taxon>Deinococcota</taxon>
        <taxon>Deinococci</taxon>
        <taxon>Deinococcales</taxon>
        <taxon>Deinococcaceae</taxon>
        <taxon>Deinococcus</taxon>
    </lineage>
</organism>
<protein>
    <submittedName>
        <fullName evidence="1">Uncharacterized protein</fullName>
    </submittedName>
</protein>
<evidence type="ECO:0000313" key="2">
    <source>
        <dbReference type="Proteomes" id="UP000632154"/>
    </source>
</evidence>
<accession>A0ABQ3JZ18</accession>
<comment type="caution">
    <text evidence="1">The sequence shown here is derived from an EMBL/GenBank/DDBJ whole genome shotgun (WGS) entry which is preliminary data.</text>
</comment>
<dbReference type="RefSeq" id="WP_189642124.1">
    <property type="nucleotide sequence ID" value="NZ_BNAL01000004.1"/>
</dbReference>
<gene>
    <name evidence="1" type="ORF">GCM10017783_05210</name>
</gene>
<proteinExistence type="predicted"/>
<sequence>MTSRPSPGSQTPEEAVAELRACLKQADAAQAHRGRHTELEPLTPEMVADTAADYARLLEAVRLLADRYPDGEALAADYDVFAGAHVLLRAAAISALNLLDTPWPSFPRLGISDSFEYEGSGAGFVRVKVSGG</sequence>
<evidence type="ECO:0000313" key="1">
    <source>
        <dbReference type="EMBL" id="GHF96301.1"/>
    </source>
</evidence>
<dbReference type="EMBL" id="BNAL01000004">
    <property type="protein sequence ID" value="GHF96301.1"/>
    <property type="molecule type" value="Genomic_DNA"/>
</dbReference>